<reference evidence="1 2" key="1">
    <citation type="submission" date="2021-03" db="EMBL/GenBank/DDBJ databases">
        <title>Genomic Encyclopedia of Type Strains, Phase IV (KMG-IV): sequencing the most valuable type-strain genomes for metagenomic binning, comparative biology and taxonomic classification.</title>
        <authorList>
            <person name="Goeker M."/>
        </authorList>
    </citation>
    <scope>NUCLEOTIDE SEQUENCE [LARGE SCALE GENOMIC DNA]</scope>
    <source>
        <strain evidence="1 2">DSM 24004</strain>
    </source>
</reference>
<comment type="caution">
    <text evidence="1">The sequence shown here is derived from an EMBL/GenBank/DDBJ whole genome shotgun (WGS) entry which is preliminary data.</text>
</comment>
<evidence type="ECO:0000313" key="2">
    <source>
        <dbReference type="Proteomes" id="UP001519342"/>
    </source>
</evidence>
<keyword evidence="2" id="KW-1185">Reference proteome</keyword>
<gene>
    <name evidence="1" type="ORF">J2Z76_000422</name>
</gene>
<organism evidence="1 2">
    <name type="scientific">Sedimentibacter acidaminivorans</name>
    <dbReference type="NCBI Taxonomy" id="913099"/>
    <lineage>
        <taxon>Bacteria</taxon>
        <taxon>Bacillati</taxon>
        <taxon>Bacillota</taxon>
        <taxon>Tissierellia</taxon>
        <taxon>Sedimentibacter</taxon>
    </lineage>
</organism>
<evidence type="ECO:0008006" key="3">
    <source>
        <dbReference type="Google" id="ProtNLM"/>
    </source>
</evidence>
<accession>A0ABS4GA61</accession>
<proteinExistence type="predicted"/>
<name>A0ABS4GA61_9FIRM</name>
<evidence type="ECO:0000313" key="1">
    <source>
        <dbReference type="EMBL" id="MBP1924569.1"/>
    </source>
</evidence>
<dbReference type="EMBL" id="JAGGKS010000001">
    <property type="protein sequence ID" value="MBP1924569.1"/>
    <property type="molecule type" value="Genomic_DNA"/>
</dbReference>
<dbReference type="Proteomes" id="UP001519342">
    <property type="component" value="Unassembled WGS sequence"/>
</dbReference>
<dbReference type="RefSeq" id="WP_209510319.1">
    <property type="nucleotide sequence ID" value="NZ_JAGGKS010000001.1"/>
</dbReference>
<sequence length="76" mass="8795">MIKCISLTNPKVLELYESAQHKSRMVETAILFYEENKESILTKEDIRQVIKECIGSIDSINNQELNEDNILNILNL</sequence>
<protein>
    <recommendedName>
        <fullName evidence="3">EF-hand domain-containing protein</fullName>
    </recommendedName>
</protein>